<sequence>MSNQQAAVVGAGLMSFMPGLTPAQRSSVTLAVLQAERETQFVHEQGQVEDWYSYYKNKLKYYGWDAVPPSEVHWPGNERSEIVDSALKAISAVAGSQYAQSTELALQALKRDTRALLHFEQRTRQYGVFQLLPCAPARNGRVDMVLYHEVLEQSQVSAGFLFRKRRQQRVTAELVRFNTRLFDQQFRSKVQRSLQAVSVREILELKI</sequence>
<proteinExistence type="predicted"/>
<gene>
    <name evidence="1" type="ORF">EXN22_04425</name>
</gene>
<accession>A0A411ME44</accession>
<dbReference type="OrthoDB" id="6888481at2"/>
<dbReference type="EMBL" id="CP035952">
    <property type="protein sequence ID" value="QBF24974.1"/>
    <property type="molecule type" value="Genomic_DNA"/>
</dbReference>
<name>A0A411ME44_9PSED</name>
<dbReference type="RefSeq" id="WP_130262928.1">
    <property type="nucleotide sequence ID" value="NZ_CP035952.1"/>
</dbReference>
<evidence type="ECO:0000313" key="2">
    <source>
        <dbReference type="Proteomes" id="UP000291130"/>
    </source>
</evidence>
<dbReference type="KEGG" id="ptk:EXN22_04425"/>
<evidence type="ECO:0000313" key="1">
    <source>
        <dbReference type="EMBL" id="QBF24974.1"/>
    </source>
</evidence>
<reference evidence="1 2" key="1">
    <citation type="submission" date="2019-02" db="EMBL/GenBank/DDBJ databases">
        <title>Complete genome sequence of Pseudomonas sp. SNU WT1 isolated from rainbow trout.</title>
        <authorList>
            <person name="Oh W.T."/>
            <person name="Park S.C."/>
        </authorList>
    </citation>
    <scope>NUCLEOTIDE SEQUENCE [LARGE SCALE GENOMIC DNA]</scope>
    <source>
        <strain evidence="1 2">SNU WT1</strain>
    </source>
</reference>
<keyword evidence="2" id="KW-1185">Reference proteome</keyword>
<organism evidence="1 2">
    <name type="scientific">Pseudomonas tructae</name>
    <dbReference type="NCBI Taxonomy" id="2518644"/>
    <lineage>
        <taxon>Bacteria</taxon>
        <taxon>Pseudomonadati</taxon>
        <taxon>Pseudomonadota</taxon>
        <taxon>Gammaproteobacteria</taxon>
        <taxon>Pseudomonadales</taxon>
        <taxon>Pseudomonadaceae</taxon>
        <taxon>Pseudomonas</taxon>
    </lineage>
</organism>
<dbReference type="AlphaFoldDB" id="A0A411ME44"/>
<dbReference type="Proteomes" id="UP000291130">
    <property type="component" value="Chromosome"/>
</dbReference>
<protein>
    <submittedName>
        <fullName evidence="1">Uncharacterized protein</fullName>
    </submittedName>
</protein>